<gene>
    <name evidence="2" type="ORF">HMPREF9715_01498</name>
</gene>
<evidence type="ECO:0000313" key="3">
    <source>
        <dbReference type="Proteomes" id="UP000004834"/>
    </source>
</evidence>
<organism evidence="2 3">
    <name type="scientific">Myroides odoratimimus CIP 101113</name>
    <dbReference type="NCBI Taxonomy" id="883154"/>
    <lineage>
        <taxon>Bacteria</taxon>
        <taxon>Pseudomonadati</taxon>
        <taxon>Bacteroidota</taxon>
        <taxon>Flavobacteriia</taxon>
        <taxon>Flavobacteriales</taxon>
        <taxon>Flavobacteriaceae</taxon>
        <taxon>Myroides</taxon>
    </lineage>
</organism>
<feature type="signal peptide" evidence="1">
    <location>
        <begin position="1"/>
        <end position="18"/>
    </location>
</feature>
<evidence type="ECO:0008006" key="4">
    <source>
        <dbReference type="Google" id="ProtNLM"/>
    </source>
</evidence>
<evidence type="ECO:0000256" key="1">
    <source>
        <dbReference type="SAM" id="SignalP"/>
    </source>
</evidence>
<accession>A0AAV3F2Y5</accession>
<dbReference type="AlphaFoldDB" id="A0AAV3F2Y5"/>
<dbReference type="Proteomes" id="UP000004834">
    <property type="component" value="Unassembled WGS sequence"/>
</dbReference>
<evidence type="ECO:0000313" key="2">
    <source>
        <dbReference type="EMBL" id="EHO12343.1"/>
    </source>
</evidence>
<reference evidence="2 3" key="1">
    <citation type="submission" date="2011-11" db="EMBL/GenBank/DDBJ databases">
        <title>The Genome Sequence of Myroides odoratimimus CIP 101113.</title>
        <authorList>
            <person name="Earl A."/>
            <person name="Ward D."/>
            <person name="Feldgarden M."/>
            <person name="Gevers D."/>
            <person name="Huys G."/>
            <person name="Young S.K."/>
            <person name="Zeng Q."/>
            <person name="Gargeya S."/>
            <person name="Fitzgerald M."/>
            <person name="Haas B."/>
            <person name="Abouelleil A."/>
            <person name="Alvarado L."/>
            <person name="Arachchi H.M."/>
            <person name="Berlin A."/>
            <person name="Brown A."/>
            <person name="Chapman S.B."/>
            <person name="Chen Z."/>
            <person name="Dunbar C."/>
            <person name="Freedman E."/>
            <person name="Gearin G."/>
            <person name="Goldberg J."/>
            <person name="Griggs A."/>
            <person name="Gujja S."/>
            <person name="Heiman D."/>
            <person name="Howarth C."/>
            <person name="Larson L."/>
            <person name="Lui A."/>
            <person name="MacDonald P.J.P."/>
            <person name="Montmayeur A."/>
            <person name="Murphy C."/>
            <person name="Neiman D."/>
            <person name="Pearson M."/>
            <person name="Priest M."/>
            <person name="Roberts A."/>
            <person name="Saif S."/>
            <person name="Shea T."/>
            <person name="Shenoy N."/>
            <person name="Sisk P."/>
            <person name="Stolte C."/>
            <person name="Sykes S."/>
            <person name="Wortman J."/>
            <person name="Nusbaum C."/>
            <person name="Birren B."/>
        </authorList>
    </citation>
    <scope>NUCLEOTIDE SEQUENCE [LARGE SCALE GENOMIC DNA]</scope>
    <source>
        <strain evidence="2 3">CIP 101113</strain>
    </source>
</reference>
<dbReference type="RefSeq" id="WP_006263351.1">
    <property type="nucleotide sequence ID" value="NZ_JH590837.1"/>
</dbReference>
<name>A0AAV3F2Y5_9FLAO</name>
<feature type="chain" id="PRO_5043607104" description="C1q domain-containing protein" evidence="1">
    <location>
        <begin position="19"/>
        <end position="260"/>
    </location>
</feature>
<comment type="caution">
    <text evidence="2">The sequence shown here is derived from an EMBL/GenBank/DDBJ whole genome shotgun (WGS) entry which is preliminary data.</text>
</comment>
<keyword evidence="1" id="KW-0732">Signal</keyword>
<proteinExistence type="predicted"/>
<dbReference type="EMBL" id="AGEE01000017">
    <property type="protein sequence ID" value="EHO12343.1"/>
    <property type="molecule type" value="Genomic_DNA"/>
</dbReference>
<sequence length="260" mass="27977">MNKIIFFVAVLFVTIIHAQTGINTQNPNASLEVLALPDQATVVDGFITPKLTGDQLKSKDNLYGTNQEGAMIYIVKPSLVTTPKTINIKKEGYYYFDGEIWVGLTPQGEGVVPDYNDGISRVALVAINNNTTGPASANKLVKFSYPVVNKIDNNLITKLNNTTFLVNESGYYSLTFYGVLRSGSNAGGTGRVQIKVDQGGTTTVPISMNNGYGTGSSNMNMGISGLLYFNQGDQFSIEGSYTRSITIGESNLGMVYMGGE</sequence>
<protein>
    <recommendedName>
        <fullName evidence="4">C1q domain-containing protein</fullName>
    </recommendedName>
</protein>